<protein>
    <submittedName>
        <fullName evidence="5">CFA53 protein</fullName>
    </submittedName>
</protein>
<keyword evidence="6" id="KW-1185">Reference proteome</keyword>
<dbReference type="EMBL" id="VZTZ01041597">
    <property type="protein sequence ID" value="NXU44105.1"/>
    <property type="molecule type" value="Genomic_DNA"/>
</dbReference>
<evidence type="ECO:0000256" key="3">
    <source>
        <dbReference type="ARBA" id="ARBA00023273"/>
    </source>
</evidence>
<proteinExistence type="predicted"/>
<dbReference type="Proteomes" id="UP000525319">
    <property type="component" value="Unassembled WGS sequence"/>
</dbReference>
<evidence type="ECO:0000256" key="4">
    <source>
        <dbReference type="SAM" id="Coils"/>
    </source>
</evidence>
<dbReference type="AlphaFoldDB" id="A0A7L3KQW9"/>
<dbReference type="OrthoDB" id="75950at2759"/>
<evidence type="ECO:0000256" key="2">
    <source>
        <dbReference type="ARBA" id="ARBA00023069"/>
    </source>
</evidence>
<feature type="non-terminal residue" evidence="5">
    <location>
        <position position="1"/>
    </location>
</feature>
<keyword evidence="3" id="KW-0966">Cell projection</keyword>
<evidence type="ECO:0000256" key="1">
    <source>
        <dbReference type="ARBA" id="ARBA00004138"/>
    </source>
</evidence>
<dbReference type="PANTHER" id="PTHR31183">
    <property type="entry name" value="TRICHOPLEIN KERATIN FILAMENT-BINDING PROTEIN FAMILY MEMBER"/>
    <property type="match status" value="1"/>
</dbReference>
<evidence type="ECO:0000313" key="5">
    <source>
        <dbReference type="EMBL" id="NXU44105.1"/>
    </source>
</evidence>
<dbReference type="PANTHER" id="PTHR31183:SF1">
    <property type="entry name" value="CILIA- AND FLAGELLA-ASSOCIATED PROTEIN 53"/>
    <property type="match status" value="1"/>
</dbReference>
<gene>
    <name evidence="5" type="primary">Cfap53</name>
    <name evidence="5" type="ORF">DRYBRU_R12712</name>
</gene>
<sequence>ALRSPRFLHFLLLQLAKPTRRDLFEETILAERVREEERREQAIALRVFNHYRKACAWHKAGEAKWMHRAAERKVQVAVQQYLAEIDVRRDRLRDFLEAEESRHFAEVEALHEQKVQDTEVQMKEQAKLLREKRERERLQVVAEKREQQFRNRCEEYRIHCKKRSEKELGDCQLAQQTLKQLLKKEEKMQELKLEEMCEKEQLAKDQEAELKAQEVAAQLQEMMNVREAQVAVQAALREEEKQEMRKEAERLDEDLHQFRKETEELERKRRHQQEECRKILLKAVQDKKQHLDKEKQTQLAEDKKILENDFQDPNKEYEQIRKKKQALLEEQHTYLDHLAEQLRRDKEQEREDEELFQEERDKLWAEKVEKMKEEREVRFQLLREVVKTRESQVEEKLQKKAARKIEIAQEKAALAKAAREFEREEEEKRIRYFSSMSSVHFFADQSFRLWLQKAEEEQRKKEHESNMEAEREYQKRVKLILSMPNESVVQPP</sequence>
<keyword evidence="2" id="KW-0969">Cilium</keyword>
<dbReference type="GO" id="GO:0005929">
    <property type="term" value="C:cilium"/>
    <property type="evidence" value="ECO:0007669"/>
    <property type="project" value="UniProtKB-SubCell"/>
</dbReference>
<accession>A0A7L3KQW9</accession>
<reference evidence="5 6" key="1">
    <citation type="submission" date="2019-09" db="EMBL/GenBank/DDBJ databases">
        <title>Bird 10,000 Genomes (B10K) Project - Family phase.</title>
        <authorList>
            <person name="Zhang G."/>
        </authorList>
    </citation>
    <scope>NUCLEOTIDE SEQUENCE [LARGE SCALE GENOMIC DNA]</scope>
    <source>
        <strain evidence="5">B10K-DU-030-03</strain>
    </source>
</reference>
<name>A0A7L3KQW9_9PASS</name>
<comment type="subcellular location">
    <subcellularLocation>
        <location evidence="1">Cell projection</location>
        <location evidence="1">Cilium</location>
    </subcellularLocation>
</comment>
<dbReference type="InterPro" id="IPR043596">
    <property type="entry name" value="CFAP53/TCHP"/>
</dbReference>
<organism evidence="5 6">
    <name type="scientific">Drymodes brunneopygia</name>
    <dbReference type="NCBI Taxonomy" id="626378"/>
    <lineage>
        <taxon>Eukaryota</taxon>
        <taxon>Metazoa</taxon>
        <taxon>Chordata</taxon>
        <taxon>Craniata</taxon>
        <taxon>Vertebrata</taxon>
        <taxon>Euteleostomi</taxon>
        <taxon>Archelosauria</taxon>
        <taxon>Archosauria</taxon>
        <taxon>Dinosauria</taxon>
        <taxon>Saurischia</taxon>
        <taxon>Theropoda</taxon>
        <taxon>Coelurosauria</taxon>
        <taxon>Aves</taxon>
        <taxon>Neognathae</taxon>
        <taxon>Neoaves</taxon>
        <taxon>Telluraves</taxon>
        <taxon>Australaves</taxon>
        <taxon>Passeriformes</taxon>
        <taxon>Petroicidae</taxon>
        <taxon>Drymodes</taxon>
    </lineage>
</organism>
<feature type="coiled-coil region" evidence="4">
    <location>
        <begin position="115"/>
        <end position="301"/>
    </location>
</feature>
<keyword evidence="4" id="KW-0175">Coiled coil</keyword>
<feature type="non-terminal residue" evidence="5">
    <location>
        <position position="492"/>
    </location>
</feature>
<comment type="caution">
    <text evidence="5">The sequence shown here is derived from an EMBL/GenBank/DDBJ whole genome shotgun (WGS) entry which is preliminary data.</text>
</comment>
<evidence type="ECO:0000313" key="6">
    <source>
        <dbReference type="Proteomes" id="UP000525319"/>
    </source>
</evidence>